<protein>
    <recommendedName>
        <fullName evidence="1">Transposase IS4-like domain-containing protein</fullName>
    </recommendedName>
</protein>
<keyword evidence="3" id="KW-1185">Reference proteome</keyword>
<gene>
    <name evidence="2" type="ORF">GCM10010246_04600</name>
</gene>
<organism evidence="2 3">
    <name type="scientific">Streptomyces cuspidosporus</name>
    <dbReference type="NCBI Taxonomy" id="66882"/>
    <lineage>
        <taxon>Bacteria</taxon>
        <taxon>Bacillati</taxon>
        <taxon>Actinomycetota</taxon>
        <taxon>Actinomycetes</taxon>
        <taxon>Kitasatosporales</taxon>
        <taxon>Streptomycetaceae</taxon>
        <taxon>Streptomyces</taxon>
    </lineage>
</organism>
<dbReference type="PANTHER" id="PTHR30007">
    <property type="entry name" value="PHP DOMAIN PROTEIN"/>
    <property type="match status" value="1"/>
</dbReference>
<dbReference type="EMBL" id="BAAASD010000001">
    <property type="protein sequence ID" value="GAA2326203.1"/>
    <property type="molecule type" value="Genomic_DNA"/>
</dbReference>
<dbReference type="PANTHER" id="PTHR30007:SF0">
    <property type="entry name" value="TRANSPOSASE"/>
    <property type="match status" value="1"/>
</dbReference>
<evidence type="ECO:0000313" key="2">
    <source>
        <dbReference type="EMBL" id="GAA2326203.1"/>
    </source>
</evidence>
<accession>A0ABN3FBQ1</accession>
<name>A0ABN3FBQ1_9ACTN</name>
<evidence type="ECO:0000259" key="1">
    <source>
        <dbReference type="Pfam" id="PF01609"/>
    </source>
</evidence>
<sequence length="178" mass="18667">MYGYFAKWQKDGVFAQLTGMLRRLLRQKEGKHAEPSACVIDAQSIKTSTSVPAAGQGTDAAKKIVGRKRSIVTDTLGLLLAVLVTAGHTGLDRRVQSAPLAAVQKAAEASGGHHDAVGHERTARRRTSLTLSIAALRHSPHTTSVEGRLRSVPTASVIQTFLSAGSVGGTPNTAKAPP</sequence>
<comment type="caution">
    <text evidence="2">The sequence shown here is derived from an EMBL/GenBank/DDBJ whole genome shotgun (WGS) entry which is preliminary data.</text>
</comment>
<reference evidence="2 3" key="1">
    <citation type="journal article" date="2019" name="Int. J. Syst. Evol. Microbiol.">
        <title>The Global Catalogue of Microorganisms (GCM) 10K type strain sequencing project: providing services to taxonomists for standard genome sequencing and annotation.</title>
        <authorList>
            <consortium name="The Broad Institute Genomics Platform"/>
            <consortium name="The Broad Institute Genome Sequencing Center for Infectious Disease"/>
            <person name="Wu L."/>
            <person name="Ma J."/>
        </authorList>
    </citation>
    <scope>NUCLEOTIDE SEQUENCE [LARGE SCALE GENOMIC DNA]</scope>
    <source>
        <strain evidence="2 3">JCM 4316</strain>
    </source>
</reference>
<feature type="domain" description="Transposase IS4-like" evidence="1">
    <location>
        <begin position="34"/>
        <end position="89"/>
    </location>
</feature>
<proteinExistence type="predicted"/>
<evidence type="ECO:0000313" key="3">
    <source>
        <dbReference type="Proteomes" id="UP001500253"/>
    </source>
</evidence>
<dbReference type="InterPro" id="IPR002559">
    <property type="entry name" value="Transposase_11"/>
</dbReference>
<dbReference type="Proteomes" id="UP001500253">
    <property type="component" value="Unassembled WGS sequence"/>
</dbReference>
<dbReference type="Pfam" id="PF01609">
    <property type="entry name" value="DDE_Tnp_1"/>
    <property type="match status" value="1"/>
</dbReference>